<dbReference type="AlphaFoldDB" id="A0A1Y1XSU0"/>
<dbReference type="InParanoid" id="A0A1Y1XSU0"/>
<dbReference type="EMBL" id="MCFE01000533">
    <property type="protein sequence ID" value="ORX88376.1"/>
    <property type="molecule type" value="Genomic_DNA"/>
</dbReference>
<protein>
    <submittedName>
        <fullName evidence="1">Uncharacterized protein</fullName>
    </submittedName>
</protein>
<comment type="caution">
    <text evidence="1">The sequence shown here is derived from an EMBL/GenBank/DDBJ whole genome shotgun (WGS) entry which is preliminary data.</text>
</comment>
<organism evidence="1 3">
    <name type="scientific">Basidiobolus meristosporus CBS 931.73</name>
    <dbReference type="NCBI Taxonomy" id="1314790"/>
    <lineage>
        <taxon>Eukaryota</taxon>
        <taxon>Fungi</taxon>
        <taxon>Fungi incertae sedis</taxon>
        <taxon>Zoopagomycota</taxon>
        <taxon>Entomophthoromycotina</taxon>
        <taxon>Basidiobolomycetes</taxon>
        <taxon>Basidiobolales</taxon>
        <taxon>Basidiobolaceae</taxon>
        <taxon>Basidiobolus</taxon>
    </lineage>
</organism>
<dbReference type="EMBL" id="MCFE01000533">
    <property type="protein sequence ID" value="ORX88374.1"/>
    <property type="molecule type" value="Genomic_DNA"/>
</dbReference>
<evidence type="ECO:0000313" key="3">
    <source>
        <dbReference type="Proteomes" id="UP000193498"/>
    </source>
</evidence>
<keyword evidence="3" id="KW-1185">Reference proteome</keyword>
<evidence type="ECO:0000313" key="1">
    <source>
        <dbReference type="EMBL" id="ORX88374.1"/>
    </source>
</evidence>
<reference evidence="1 3" key="1">
    <citation type="submission" date="2016-07" db="EMBL/GenBank/DDBJ databases">
        <title>Pervasive Adenine N6-methylation of Active Genes in Fungi.</title>
        <authorList>
            <consortium name="DOE Joint Genome Institute"/>
            <person name="Mondo S.J."/>
            <person name="Dannebaum R.O."/>
            <person name="Kuo R.C."/>
            <person name="Labutti K."/>
            <person name="Haridas S."/>
            <person name="Kuo A."/>
            <person name="Salamov A."/>
            <person name="Ahrendt S.R."/>
            <person name="Lipzen A."/>
            <person name="Sullivan W."/>
            <person name="Andreopoulos W.B."/>
            <person name="Clum A."/>
            <person name="Lindquist E."/>
            <person name="Daum C."/>
            <person name="Ramamoorthy G.K."/>
            <person name="Gryganskyi A."/>
            <person name="Culley D."/>
            <person name="Magnuson J.K."/>
            <person name="James T.Y."/>
            <person name="O'Malley M.A."/>
            <person name="Stajich J.E."/>
            <person name="Spatafora J.W."/>
            <person name="Visel A."/>
            <person name="Grigoriev I.V."/>
        </authorList>
    </citation>
    <scope>NUCLEOTIDE SEQUENCE [LARGE SCALE GENOMIC DNA]</scope>
    <source>
        <strain evidence="1 3">CBS 931.73</strain>
    </source>
</reference>
<name>A0A1Y1XSU0_9FUNG</name>
<gene>
    <name evidence="1" type="ORF">K493DRAFT_319503</name>
    <name evidence="2" type="ORF">K493DRAFT_319504</name>
</gene>
<evidence type="ECO:0000313" key="2">
    <source>
        <dbReference type="EMBL" id="ORX88376.1"/>
    </source>
</evidence>
<sequence length="51" mass="5635">MKVTISVQVAFTVAVLILGSVTALPIEPSNEFLSEREVSMYLINSMEDLTF</sequence>
<dbReference type="Proteomes" id="UP000193498">
    <property type="component" value="Unassembled WGS sequence"/>
</dbReference>
<proteinExistence type="predicted"/>
<accession>A0A1Y1XSU0</accession>